<evidence type="ECO:0000313" key="3">
    <source>
        <dbReference type="Proteomes" id="UP000765509"/>
    </source>
</evidence>
<feature type="compositionally biased region" description="Basic and acidic residues" evidence="1">
    <location>
        <begin position="114"/>
        <end position="129"/>
    </location>
</feature>
<dbReference type="Proteomes" id="UP000765509">
    <property type="component" value="Unassembled WGS sequence"/>
</dbReference>
<comment type="caution">
    <text evidence="2">The sequence shown here is derived from an EMBL/GenBank/DDBJ whole genome shotgun (WGS) entry which is preliminary data.</text>
</comment>
<protein>
    <submittedName>
        <fullName evidence="2">Uncharacterized protein</fullName>
    </submittedName>
</protein>
<dbReference type="EMBL" id="AVOT02014886">
    <property type="protein sequence ID" value="MBW0498761.1"/>
    <property type="molecule type" value="Genomic_DNA"/>
</dbReference>
<feature type="compositionally biased region" description="Basic and acidic residues" evidence="1">
    <location>
        <begin position="159"/>
        <end position="168"/>
    </location>
</feature>
<organism evidence="2 3">
    <name type="scientific">Austropuccinia psidii MF-1</name>
    <dbReference type="NCBI Taxonomy" id="1389203"/>
    <lineage>
        <taxon>Eukaryota</taxon>
        <taxon>Fungi</taxon>
        <taxon>Dikarya</taxon>
        <taxon>Basidiomycota</taxon>
        <taxon>Pucciniomycotina</taxon>
        <taxon>Pucciniomycetes</taxon>
        <taxon>Pucciniales</taxon>
        <taxon>Sphaerophragmiaceae</taxon>
        <taxon>Austropuccinia</taxon>
    </lineage>
</organism>
<evidence type="ECO:0000256" key="1">
    <source>
        <dbReference type="SAM" id="MobiDB-lite"/>
    </source>
</evidence>
<accession>A0A9Q3HBN9</accession>
<name>A0A9Q3HBN9_9BASI</name>
<sequence length="187" mass="21279">MEANIQSKQMDLDKEEARPSPDMASLLQERHLWRMPEFSLILQGPKNFDINSEPEIIHGNVSKAEPFPSGRHRNISVPVQNLVQSSHGRGVENIPKPFSGAYELLLKHQELSGSGEYHRTCSRRPEERAGNNPSFGEGRHSDINQLQISFRSVQRKAQRTSEETERSKNNQGKGRGKVNWNRPYPQG</sequence>
<feature type="compositionally biased region" description="Basic and acidic residues" evidence="1">
    <location>
        <begin position="10"/>
        <end position="19"/>
    </location>
</feature>
<dbReference type="AlphaFoldDB" id="A0A9Q3HBN9"/>
<feature type="region of interest" description="Disordered" evidence="1">
    <location>
        <begin position="1"/>
        <end position="22"/>
    </location>
</feature>
<reference evidence="2" key="1">
    <citation type="submission" date="2021-03" db="EMBL/GenBank/DDBJ databases">
        <title>Draft genome sequence of rust myrtle Austropuccinia psidii MF-1, a brazilian biotype.</title>
        <authorList>
            <person name="Quecine M.C."/>
            <person name="Pachon D.M.R."/>
            <person name="Bonatelli M.L."/>
            <person name="Correr F.H."/>
            <person name="Franceschini L.M."/>
            <person name="Leite T.F."/>
            <person name="Margarido G.R.A."/>
            <person name="Almeida C.A."/>
            <person name="Ferrarezi J.A."/>
            <person name="Labate C.A."/>
        </authorList>
    </citation>
    <scope>NUCLEOTIDE SEQUENCE</scope>
    <source>
        <strain evidence="2">MF-1</strain>
    </source>
</reference>
<proteinExistence type="predicted"/>
<feature type="compositionally biased region" description="Polar residues" evidence="1">
    <location>
        <begin position="143"/>
        <end position="152"/>
    </location>
</feature>
<evidence type="ECO:0000313" key="2">
    <source>
        <dbReference type="EMBL" id="MBW0498761.1"/>
    </source>
</evidence>
<gene>
    <name evidence="2" type="ORF">O181_038476</name>
</gene>
<feature type="region of interest" description="Disordered" evidence="1">
    <location>
        <begin position="114"/>
        <end position="187"/>
    </location>
</feature>
<keyword evidence="3" id="KW-1185">Reference proteome</keyword>